<keyword evidence="2" id="KW-1185">Reference proteome</keyword>
<dbReference type="AlphaFoldDB" id="A0A397GPA1"/>
<organism evidence="1 2">
    <name type="scientific">Diversispora epigaea</name>
    <dbReference type="NCBI Taxonomy" id="1348612"/>
    <lineage>
        <taxon>Eukaryota</taxon>
        <taxon>Fungi</taxon>
        <taxon>Fungi incertae sedis</taxon>
        <taxon>Mucoromycota</taxon>
        <taxon>Glomeromycotina</taxon>
        <taxon>Glomeromycetes</taxon>
        <taxon>Diversisporales</taxon>
        <taxon>Diversisporaceae</taxon>
        <taxon>Diversispora</taxon>
    </lineage>
</organism>
<comment type="caution">
    <text evidence="1">The sequence shown here is derived from an EMBL/GenBank/DDBJ whole genome shotgun (WGS) entry which is preliminary data.</text>
</comment>
<dbReference type="EMBL" id="PQFF01000426">
    <property type="protein sequence ID" value="RHZ50853.1"/>
    <property type="molecule type" value="Genomic_DNA"/>
</dbReference>
<proteinExistence type="predicted"/>
<name>A0A397GPA1_9GLOM</name>
<reference evidence="1 2" key="1">
    <citation type="submission" date="2018-08" db="EMBL/GenBank/DDBJ databases">
        <title>Genome and evolution of the arbuscular mycorrhizal fungus Diversispora epigaea (formerly Glomus versiforme) and its bacterial endosymbionts.</title>
        <authorList>
            <person name="Sun X."/>
            <person name="Fei Z."/>
            <person name="Harrison M."/>
        </authorList>
    </citation>
    <scope>NUCLEOTIDE SEQUENCE [LARGE SCALE GENOMIC DNA]</scope>
    <source>
        <strain evidence="1 2">IT104</strain>
    </source>
</reference>
<sequence length="1245" mass="144562">MSKRRQFTPKLISVGIIDSQLHYGVYARNWWEMVSILSAESNNKYFTIPYRLFMRIGCELNGREFVITVTSNDKNPLKPGFQCICGEFKKYSGLAIMGFENENIIQQLIADILFFPIFLRIENFLVVITNLGSLPKHDGNFYEAGVGFVSSLISRYNGAQHLFLLKIEKKYCVLEIHQELTCVQKIIGETPDNVWCQLTICQKYTGSYLFGTKNALIQEKLGELENIPIICKYNDWTNIQQLEKVFACHIKSRKIPNTIINWPHLFYDWYHQKKYSGLAIMGFENENIIQQLIADILFFPIFLRIENFLVVITNLGSLPKHDGNFYEAGVGFVSSLISRYNGAQHLFLLKIEKKYCVLEIHQELTCVQKIIGETPDNVWCQLTICQKYTGSYLFGTKNALIQEKLEKELRAWRAMFIACGCTNVTPIPKKKSRIEFWSKALDPNADKELLENLYKNNIIQLNNQTSISNSISTKDDIFWNSFRKALISNGKGSNNKIRILSIIALNFQYKDLKKELNVASDTINKAKKHARLYSPGAPPLQKPKKTVQRLNDIQEDQFLLFFQDRENVTMSSYKVDSKTGLPVLYLRDQKCDLWKKFIETYPNGMKKTAFFVRLNNSTNLRYREDLGGLCQTCNDYGYETFENLTNLIYNNFENKNIMANYERELIIRSDGKIDHNPCISHCLLYAFGECMNKHETRCSNCDQLFDFLDFMYKSVPSNICAQITEYKENLLYYLSHQTRKVYLNFQFKTILSELDFEGALFIADYKMRVLPKSARETKQDFFGKRGWTLHTILVFTKKNENEIDISAYDHWSLDTKQDAWFTASAFETVFETLENKPKWIKLMAIIANWNEWYKIEIRSWLFLEPGEAKTIIDSHHAAITHAFKRYLRIGFDLKTGNDIVEAAKGLSGAAIANIEPNRNNNLIEEDEIEISNTKNKKTKAKIKTIKGISKFYFFEWPIEGKYDGYIRACPLPHVGEWSNFTPLYIANLWNTPLHRPQPTVSEHTKPESNWTIQINTNPIEDNNEMESNNNIGMEVEDNEEMEIFDNVGIGVEDNEEIENSDNNEIRDKDNEEIENSDNVGIEVEDNEMENSDNIEIRVENNEEMESSDNVGIGDERFPLLKGWALKGNQKLGIRGSGNRIKKNVKAMLERFFLNGNRQRQDRMNAQAMRDELMKYVETGEIEEEDVPKINTIQNWIGSYTRAFKQKATEQIEEEDVPKINTIQNWIGSYTRAFKQKATERELETD</sequence>
<dbReference type="OrthoDB" id="2409782at2759"/>
<accession>A0A397GPA1</accession>
<evidence type="ECO:0000313" key="2">
    <source>
        <dbReference type="Proteomes" id="UP000266861"/>
    </source>
</evidence>
<dbReference type="Proteomes" id="UP000266861">
    <property type="component" value="Unassembled WGS sequence"/>
</dbReference>
<gene>
    <name evidence="1" type="ORF">Glove_490g61</name>
</gene>
<protein>
    <submittedName>
        <fullName evidence="1">Uncharacterized protein</fullName>
    </submittedName>
</protein>
<evidence type="ECO:0000313" key="1">
    <source>
        <dbReference type="EMBL" id="RHZ50853.1"/>
    </source>
</evidence>